<proteinExistence type="inferred from homology"/>
<dbReference type="Pfam" id="PF04820">
    <property type="entry name" value="Trp_halogenase"/>
    <property type="match status" value="1"/>
</dbReference>
<protein>
    <submittedName>
        <fullName evidence="4">FAD-dependent oxidoreductase</fullName>
    </submittedName>
</protein>
<dbReference type="GO" id="GO:0004497">
    <property type="term" value="F:monooxygenase activity"/>
    <property type="evidence" value="ECO:0007669"/>
    <property type="project" value="UniProtKB-KW"/>
</dbReference>
<evidence type="ECO:0000256" key="1">
    <source>
        <dbReference type="ARBA" id="ARBA00023002"/>
    </source>
</evidence>
<evidence type="ECO:0000256" key="2">
    <source>
        <dbReference type="ARBA" id="ARBA00023033"/>
    </source>
</evidence>
<dbReference type="InterPro" id="IPR036188">
    <property type="entry name" value="FAD/NAD-bd_sf"/>
</dbReference>
<dbReference type="RefSeq" id="WP_055420962.1">
    <property type="nucleotide sequence ID" value="NZ_CP019724.1"/>
</dbReference>
<dbReference type="PANTHER" id="PTHR43747">
    <property type="entry name" value="FAD-BINDING PROTEIN"/>
    <property type="match status" value="1"/>
</dbReference>
<reference evidence="4 5" key="1">
    <citation type="submission" date="2017-02" db="EMBL/GenBank/DDBJ databases">
        <title>Streptomyces pactum ACT12 Genome sequencing and assembly.</title>
        <authorList>
            <person name="Xue Q."/>
            <person name="Yan X."/>
            <person name="Jia L."/>
            <person name="Yan H."/>
        </authorList>
    </citation>
    <scope>NUCLEOTIDE SEQUENCE [LARGE SCALE GENOMIC DNA]</scope>
    <source>
        <strain evidence="4 5">ACT12</strain>
    </source>
</reference>
<evidence type="ECO:0000256" key="3">
    <source>
        <dbReference type="ARBA" id="ARBA00038396"/>
    </source>
</evidence>
<dbReference type="EMBL" id="CP019724">
    <property type="protein sequence ID" value="AQS66325.1"/>
    <property type="molecule type" value="Genomic_DNA"/>
</dbReference>
<dbReference type="PRINTS" id="PR00420">
    <property type="entry name" value="RNGMNOXGNASE"/>
</dbReference>
<dbReference type="PANTHER" id="PTHR43747:SF5">
    <property type="entry name" value="FAD-BINDING DOMAIN-CONTAINING PROTEIN"/>
    <property type="match status" value="1"/>
</dbReference>
<dbReference type="AlphaFoldDB" id="A0A1S6J3J6"/>
<sequence length="549" mass="61546">MTASNPSAEQYDVAILGSGMAGGMLGAVLARNGVKVLLLDAGTHPRFAVGESTIPYTSGMTRLIADRYNVPELKPLSSHKGISSQVSRYCGQKQNFGFVYHEEGKLQDPGKINQLVVPSAIRTETHLFRQDIDSYLFNVAVKYGAHPRLATRIADVEIDPEKGALLRTERGEEFRASYVVDGSGFRSPLAEKFELRETPTRARTHSRTLFTHMIGVTPFDKAPAARKHDQPNPWHHGTLHHVFDGGWLWVIPFDNHPESINPLCSVGLTLDPRVFPKDETPGQQEFDAFLGRFPEIAWQFRNAKAVRPWVSTGRLQYSAKQVVGERFCLTSHAAGFIDALYSRGLTNTLELVNALGWRLIAASRDGDWSQERFNYLETLQQGLFDFHDDLVYSSFVGFRDYELWNAVNRTWMLGTMLGNVMLEDAYYRYTRTGDEDILLELENSKRPGSPLPVSDGFNRMGVLAREVCESVESGSVTPTAAAARILEHVRQADFIAPSFRFGERDTRCFNMSPAKMATNAVWCRREAPPEIGPRMINASKGLVRMRLRG</sequence>
<dbReference type="SUPFAM" id="SSF51905">
    <property type="entry name" value="FAD/NAD(P)-binding domain"/>
    <property type="match status" value="1"/>
</dbReference>
<gene>
    <name evidence="4" type="ORF">B1H29_04740</name>
</gene>
<keyword evidence="1" id="KW-0560">Oxidoreductase</keyword>
<dbReference type="OrthoDB" id="103324at2"/>
<keyword evidence="2" id="KW-0503">Monooxygenase</keyword>
<accession>A0A1S6J3J6</accession>
<keyword evidence="5" id="KW-1185">Reference proteome</keyword>
<organism evidence="4 5">
    <name type="scientific">Streptomyces pactum</name>
    <dbReference type="NCBI Taxonomy" id="68249"/>
    <lineage>
        <taxon>Bacteria</taxon>
        <taxon>Bacillati</taxon>
        <taxon>Actinomycetota</taxon>
        <taxon>Actinomycetes</taxon>
        <taxon>Kitasatosporales</taxon>
        <taxon>Streptomycetaceae</taxon>
        <taxon>Streptomyces</taxon>
    </lineage>
</organism>
<dbReference type="InterPro" id="IPR006905">
    <property type="entry name" value="Flavin_halogenase"/>
</dbReference>
<name>A0A1S6J3J6_9ACTN</name>
<dbReference type="InterPro" id="IPR050816">
    <property type="entry name" value="Flavin-dep_Halogenase_NPB"/>
</dbReference>
<evidence type="ECO:0000313" key="4">
    <source>
        <dbReference type="EMBL" id="AQS66325.1"/>
    </source>
</evidence>
<comment type="similarity">
    <text evidence="3">Belongs to the flavin-dependent halogenase family. Bacterial tryptophan halogenase subfamily.</text>
</comment>
<evidence type="ECO:0000313" key="5">
    <source>
        <dbReference type="Proteomes" id="UP000189443"/>
    </source>
</evidence>
<dbReference type="Gene3D" id="3.50.50.60">
    <property type="entry name" value="FAD/NAD(P)-binding domain"/>
    <property type="match status" value="1"/>
</dbReference>
<dbReference type="Proteomes" id="UP000189443">
    <property type="component" value="Chromosome"/>
</dbReference>
<dbReference type="KEGG" id="spac:B1H29_04740"/>